<dbReference type="RefSeq" id="WP_136935831.1">
    <property type="nucleotide sequence ID" value="NZ_SSMQ01000102.1"/>
</dbReference>
<dbReference type="SUPFAM" id="SSF52172">
    <property type="entry name" value="CheY-like"/>
    <property type="match status" value="1"/>
</dbReference>
<dbReference type="PANTHER" id="PTHR36304">
    <property type="entry name" value="DOMAIN GTPASE-ACTIVATING PROTEIN, PUTATIVE-RELATED-RELATED"/>
    <property type="match status" value="1"/>
</dbReference>
<gene>
    <name evidence="3" type="ORF">E8A74_47590</name>
</gene>
<reference evidence="3 4" key="1">
    <citation type="submission" date="2019-04" db="EMBL/GenBank/DDBJ databases">
        <authorList>
            <person name="Li Y."/>
            <person name="Wang J."/>
        </authorList>
    </citation>
    <scope>NUCLEOTIDE SEQUENCE [LARGE SCALE GENOMIC DNA]</scope>
    <source>
        <strain evidence="3 4">DSM 14668</strain>
    </source>
</reference>
<comment type="caution">
    <text evidence="1">Lacks conserved residue(s) required for the propagation of feature annotation.</text>
</comment>
<organism evidence="3 4">
    <name type="scientific">Polyangium fumosum</name>
    <dbReference type="NCBI Taxonomy" id="889272"/>
    <lineage>
        <taxon>Bacteria</taxon>
        <taxon>Pseudomonadati</taxon>
        <taxon>Myxococcota</taxon>
        <taxon>Polyangia</taxon>
        <taxon>Polyangiales</taxon>
        <taxon>Polyangiaceae</taxon>
        <taxon>Polyangium</taxon>
    </lineage>
</organism>
<feature type="domain" description="Response regulatory" evidence="2">
    <location>
        <begin position="4"/>
        <end position="112"/>
    </location>
</feature>
<keyword evidence="4" id="KW-1185">Reference proteome</keyword>
<dbReference type="InterPro" id="IPR001789">
    <property type="entry name" value="Sig_transdc_resp-reg_receiver"/>
</dbReference>
<dbReference type="Pfam" id="PF14332">
    <property type="entry name" value="DUF4388"/>
    <property type="match status" value="1"/>
</dbReference>
<dbReference type="OrthoDB" id="9771288at2"/>
<protein>
    <submittedName>
        <fullName evidence="3">DUF4388 domain-containing protein</fullName>
    </submittedName>
</protein>
<dbReference type="GO" id="GO:0000160">
    <property type="term" value="P:phosphorelay signal transduction system"/>
    <property type="evidence" value="ECO:0007669"/>
    <property type="project" value="InterPro"/>
</dbReference>
<evidence type="ECO:0000313" key="3">
    <source>
        <dbReference type="EMBL" id="TKC95168.1"/>
    </source>
</evidence>
<dbReference type="InterPro" id="IPR011006">
    <property type="entry name" value="CheY-like_superfamily"/>
</dbReference>
<evidence type="ECO:0000259" key="2">
    <source>
        <dbReference type="PROSITE" id="PS50110"/>
    </source>
</evidence>
<evidence type="ECO:0000313" key="4">
    <source>
        <dbReference type="Proteomes" id="UP000309215"/>
    </source>
</evidence>
<dbReference type="Gene3D" id="3.40.50.2300">
    <property type="match status" value="1"/>
</dbReference>
<dbReference type="AlphaFoldDB" id="A0A4U1IMB0"/>
<sequence length="468" mass="50641">MSRRVLLVDSDVDALGALASALRAMGLAVANANSAESALEQAYQSRPDVVLVPRAPERGGNVREVFKERPEFADIPVLFLVDKMVDVDLVQDEVMRVDVDHIVSRITEVSRRVSRPPLPQDIRGDLEQVPLVDMLQLLAMNRRTGSLSITTARGPGEVKLAEGQIVDASFSRRTGERALYRLLAERRGRFAFSPGDPPTQRRIQASTNMLLMEAMRQVDELNERRASLSPEGEVFALSDLASLSGLLDGPESMPDPSSMRGRIFELLQMPRSIDELLDEIDGPDLDILDALVQLKKSGKVKTIPLATLTTPLATPEQIPVLRSLATRLVRPGFSVPPRLLLATSPQRLGVLAYSMRRITDVVMAPEPTSRAPLTRSLGTMRLGEGVEVAVIGLPTDETMAPTWALSLPGTAAVVRVGEAERAALEAHCEAVEVMLLEADKLIGQFDATIPAELAALLRAALEAAAGAG</sequence>
<accession>A0A4U1IMB0</accession>
<dbReference type="Proteomes" id="UP000309215">
    <property type="component" value="Unassembled WGS sequence"/>
</dbReference>
<dbReference type="PROSITE" id="PS50110">
    <property type="entry name" value="RESPONSE_REGULATORY"/>
    <property type="match status" value="1"/>
</dbReference>
<name>A0A4U1IMB0_9BACT</name>
<dbReference type="InterPro" id="IPR025497">
    <property type="entry name" value="PatA-like_N"/>
</dbReference>
<proteinExistence type="predicted"/>
<evidence type="ECO:0000256" key="1">
    <source>
        <dbReference type="PROSITE-ProRule" id="PRU00169"/>
    </source>
</evidence>
<comment type="caution">
    <text evidence="3">The sequence shown here is derived from an EMBL/GenBank/DDBJ whole genome shotgun (WGS) entry which is preliminary data.</text>
</comment>
<dbReference type="EMBL" id="SSMQ01000102">
    <property type="protein sequence ID" value="TKC95168.1"/>
    <property type="molecule type" value="Genomic_DNA"/>
</dbReference>
<dbReference type="PANTHER" id="PTHR36304:SF4">
    <property type="entry name" value="DUF4388 DOMAIN-CONTAINING PROTEIN"/>
    <property type="match status" value="1"/>
</dbReference>